<dbReference type="NCBIfam" id="TIGR00848">
    <property type="entry name" value="fruA"/>
    <property type="match status" value="1"/>
</dbReference>
<dbReference type="PANTHER" id="PTHR47738">
    <property type="entry name" value="PTS SYSTEM FRUCTOSE-LIKE EIIA COMPONENT-RELATED"/>
    <property type="match status" value="1"/>
</dbReference>
<dbReference type="EC" id="2.7.1.202" evidence="7"/>
<dbReference type="GO" id="GO:0016020">
    <property type="term" value="C:membrane"/>
    <property type="evidence" value="ECO:0007669"/>
    <property type="project" value="InterPro"/>
</dbReference>
<evidence type="ECO:0000256" key="3">
    <source>
        <dbReference type="ARBA" id="ARBA00022597"/>
    </source>
</evidence>
<evidence type="ECO:0000313" key="8">
    <source>
        <dbReference type="Proteomes" id="UP001280415"/>
    </source>
</evidence>
<dbReference type="InterPro" id="IPR002178">
    <property type="entry name" value="PTS_EIIA_type-2_dom"/>
</dbReference>
<reference evidence="7" key="1">
    <citation type="journal article" date="2023" name="PeerJ">
        <title>Selection and evaluation of lactic acid bacteria from chicken feces in Thailand as potential probiotics.</title>
        <authorList>
            <person name="Khurajog B."/>
            <person name="Disastra Y."/>
            <person name="Lawwyne L.D."/>
            <person name="Sirichokchatchawan W."/>
            <person name="Niyomtham W."/>
            <person name="Yindee J."/>
            <person name="Hampson D.J."/>
            <person name="Prapasarakul N."/>
        </authorList>
    </citation>
    <scope>NUCLEOTIDE SEQUENCE</scope>
    <source>
        <strain evidence="7">BF14</strain>
    </source>
</reference>
<dbReference type="InterPro" id="IPR004715">
    <property type="entry name" value="PTS_IIA_fruc"/>
</dbReference>
<accession>A0AAW8YRK0</accession>
<dbReference type="SUPFAM" id="SSF55804">
    <property type="entry name" value="Phoshotransferase/anion transport protein"/>
    <property type="match status" value="1"/>
</dbReference>
<dbReference type="PANTHER" id="PTHR47738:SF2">
    <property type="entry name" value="PTS SYSTEM FRUCTOSE-LIKE EIIA COMPONENT"/>
    <property type="match status" value="1"/>
</dbReference>
<dbReference type="PROSITE" id="PS00372">
    <property type="entry name" value="PTS_EIIA_TYPE_2_HIS"/>
    <property type="match status" value="1"/>
</dbReference>
<evidence type="ECO:0000256" key="4">
    <source>
        <dbReference type="ARBA" id="ARBA00022679"/>
    </source>
</evidence>
<dbReference type="InterPro" id="IPR051541">
    <property type="entry name" value="PTS_SugarTrans_NitroReg"/>
</dbReference>
<dbReference type="CDD" id="cd00211">
    <property type="entry name" value="PTS_IIA_fru"/>
    <property type="match status" value="1"/>
</dbReference>
<evidence type="ECO:0000259" key="6">
    <source>
        <dbReference type="PROSITE" id="PS51094"/>
    </source>
</evidence>
<keyword evidence="2" id="KW-0597">Phosphoprotein</keyword>
<dbReference type="RefSeq" id="WP_119179042.1">
    <property type="nucleotide sequence ID" value="NZ_CBCRXK010000001.1"/>
</dbReference>
<reference evidence="7" key="2">
    <citation type="submission" date="2023-10" db="EMBL/GenBank/DDBJ databases">
        <authorList>
            <person name="Khurajog B."/>
        </authorList>
    </citation>
    <scope>NUCLEOTIDE SEQUENCE</scope>
    <source>
        <strain evidence="7">BF14</strain>
    </source>
</reference>
<dbReference type="EMBL" id="JAWJAX010000024">
    <property type="protein sequence ID" value="MDV2912303.1"/>
    <property type="molecule type" value="Genomic_DNA"/>
</dbReference>
<evidence type="ECO:0000313" key="7">
    <source>
        <dbReference type="EMBL" id="MDV2912303.1"/>
    </source>
</evidence>
<evidence type="ECO:0000256" key="2">
    <source>
        <dbReference type="ARBA" id="ARBA00022553"/>
    </source>
</evidence>
<proteinExistence type="predicted"/>
<organism evidence="7 8">
    <name type="scientific">Pediococcus acidilactici</name>
    <dbReference type="NCBI Taxonomy" id="1254"/>
    <lineage>
        <taxon>Bacteria</taxon>
        <taxon>Bacillati</taxon>
        <taxon>Bacillota</taxon>
        <taxon>Bacilli</taxon>
        <taxon>Lactobacillales</taxon>
        <taxon>Lactobacillaceae</taxon>
        <taxon>Pediococcus</taxon>
        <taxon>Pediococcus acidilactici group</taxon>
    </lineage>
</organism>
<keyword evidence="5" id="KW-0598">Phosphotransferase system</keyword>
<feature type="domain" description="PTS EIIA type-2" evidence="6">
    <location>
        <begin position="8"/>
        <end position="153"/>
    </location>
</feature>
<dbReference type="Proteomes" id="UP001280415">
    <property type="component" value="Unassembled WGS sequence"/>
</dbReference>
<dbReference type="PROSITE" id="PS51094">
    <property type="entry name" value="PTS_EIIA_TYPE_2"/>
    <property type="match status" value="1"/>
</dbReference>
<keyword evidence="3" id="KW-0762">Sugar transport</keyword>
<name>A0AAW8YRK0_PEDAC</name>
<sequence length="153" mass="16883">MMDLGINTVIDKKTIATHLKVKDKAEALKKLATLLFDNGYLKNVDGYLKDVYIRETQGSTGIGEYVAIPHGKSSDVAKIGVAIGILDDEIQWETLDDHGVKVIILFAVSDDHEGAREHLKMLSLFAKKLGKSEVIKKLLKSNNAKDVVMAFED</sequence>
<keyword evidence="1" id="KW-0813">Transport</keyword>
<comment type="caution">
    <text evidence="7">The sequence shown here is derived from an EMBL/GenBank/DDBJ whole genome shotgun (WGS) entry which is preliminary data.</text>
</comment>
<dbReference type="GO" id="GO:0008982">
    <property type="term" value="F:protein-N(PI)-phosphohistidine-sugar phosphotransferase activity"/>
    <property type="evidence" value="ECO:0007669"/>
    <property type="project" value="InterPro"/>
</dbReference>
<evidence type="ECO:0000256" key="5">
    <source>
        <dbReference type="ARBA" id="ARBA00022683"/>
    </source>
</evidence>
<dbReference type="AlphaFoldDB" id="A0AAW8YRK0"/>
<protein>
    <submittedName>
        <fullName evidence="7">Fructose PTS transporter subunit IIA</fullName>
        <ecNumber evidence="7">2.7.1.202</ecNumber>
    </submittedName>
</protein>
<keyword evidence="4 7" id="KW-0808">Transferase</keyword>
<evidence type="ECO:0000256" key="1">
    <source>
        <dbReference type="ARBA" id="ARBA00022448"/>
    </source>
</evidence>
<dbReference type="Pfam" id="PF00359">
    <property type="entry name" value="PTS_EIIA_2"/>
    <property type="match status" value="1"/>
</dbReference>
<dbReference type="Gene3D" id="3.40.930.10">
    <property type="entry name" value="Mannitol-specific EII, Chain A"/>
    <property type="match status" value="1"/>
</dbReference>
<dbReference type="GO" id="GO:0009401">
    <property type="term" value="P:phosphoenolpyruvate-dependent sugar phosphotransferase system"/>
    <property type="evidence" value="ECO:0007669"/>
    <property type="project" value="UniProtKB-KW"/>
</dbReference>
<gene>
    <name evidence="7" type="ORF">R0H03_10740</name>
</gene>
<dbReference type="InterPro" id="IPR016152">
    <property type="entry name" value="PTrfase/Anion_transptr"/>
</dbReference>